<proteinExistence type="predicted"/>
<accession>D1GFA9</accession>
<dbReference type="KEGG" id="vg:8676788"/>
<organism evidence="1 2">
    <name type="scientific">Betafusellovirus yellowstonense</name>
    <dbReference type="NCBI Taxonomy" id="693629"/>
    <lineage>
        <taxon>Viruses</taxon>
        <taxon>Viruses incertae sedis</taxon>
        <taxon>Fuselloviridae</taxon>
        <taxon>Betafusellovirus</taxon>
    </lineage>
</organism>
<protein>
    <submittedName>
        <fullName evidence="1">Uncharacterized protein</fullName>
    </submittedName>
</protein>
<dbReference type="EMBL" id="FJ870917">
    <property type="protein sequence ID" value="ACZ35810.1"/>
    <property type="molecule type" value="Genomic_DNA"/>
</dbReference>
<name>D1GFA9_9VIRU</name>
<dbReference type="Proteomes" id="UP000009161">
    <property type="component" value="Segment"/>
</dbReference>
<evidence type="ECO:0000313" key="1">
    <source>
        <dbReference type="EMBL" id="ACZ35810.1"/>
    </source>
</evidence>
<dbReference type="RefSeq" id="YP_003331430.1">
    <property type="nucleotide sequence ID" value="NC_013585.1"/>
</dbReference>
<dbReference type="GeneID" id="8676788"/>
<sequence>MKKELLVLGILSVFLIPMLMPLSNAYEIYNPPSPGGPTFYPILIENDAGYAYNLTRITFVSTLVNLTGTFKYNSSEGGTQYVDYYIALGQIVPNEQYGAYYIQPVIIFAADGNVWILDWQVQAWGNNSGNPYKEYSTYDTITDGSGSSANLNCLFNLTIKATLNSQGQITSAWVYIANAKTGQVYFSQTINLQYLIPDKQVFFEVEDPLSGNAPANFPVIPSSNYIFVNALASNSTAIFNGLPLYNGVGFVMGPPKATACAIPTFGTGTQGVLYYG</sequence>
<evidence type="ECO:0000313" key="2">
    <source>
        <dbReference type="Proteomes" id="UP000009161"/>
    </source>
</evidence>
<keyword evidence="2" id="KW-1185">Reference proteome</keyword>
<reference evidence="1 2" key="1">
    <citation type="journal article" date="2009" name="Environ. Microbiol.">
        <title>Four newly isolated fuselloviruses from extreme geothermal environments reveal unusual morphologies and a possible interviral recombination mechanism.</title>
        <authorList>
            <person name="Redder P."/>
            <person name="Peng X."/>
            <person name="Brugger K."/>
            <person name="Shah S.A."/>
            <person name="Roesch F."/>
            <person name="Greve B."/>
            <person name="She Q."/>
            <person name="Schleper C."/>
            <person name="Forterre P."/>
            <person name="Garrett R.A."/>
            <person name="Prangishvili D."/>
        </authorList>
    </citation>
    <scope>NUCLEOTIDE SEQUENCE [LARGE SCALE GENOMIC DNA]</scope>
</reference>